<evidence type="ECO:0000259" key="15">
    <source>
        <dbReference type="Pfam" id="PF22924"/>
    </source>
</evidence>
<comment type="caution">
    <text evidence="16">The sequence shown here is derived from an EMBL/GenBank/DDBJ whole genome shotgun (WGS) entry which is preliminary data.</text>
</comment>
<proteinExistence type="inferred from homology"/>
<evidence type="ECO:0000313" key="17">
    <source>
        <dbReference type="Proteomes" id="UP000001396"/>
    </source>
</evidence>
<protein>
    <recommendedName>
        <fullName evidence="10">Acyl-coenzyme A oxidase</fullName>
    </recommendedName>
</protein>
<feature type="active site" description="Proton acceptor" evidence="11">
    <location>
        <position position="456"/>
    </location>
</feature>
<evidence type="ECO:0000259" key="14">
    <source>
        <dbReference type="Pfam" id="PF02770"/>
    </source>
</evidence>
<evidence type="ECO:0000256" key="8">
    <source>
        <dbReference type="ARBA" id="ARBA00023098"/>
    </source>
</evidence>
<keyword evidence="5 10" id="KW-0274">FAD</keyword>
<feature type="binding site" evidence="12">
    <location>
        <position position="217"/>
    </location>
    <ligand>
        <name>FAD</name>
        <dbReference type="ChEBI" id="CHEBI:57692"/>
    </ligand>
</feature>
<feature type="binding site" evidence="12">
    <location>
        <position position="178"/>
    </location>
    <ligand>
        <name>FAD</name>
        <dbReference type="ChEBI" id="CHEBI:57692"/>
    </ligand>
</feature>
<evidence type="ECO:0000256" key="2">
    <source>
        <dbReference type="ARBA" id="ARBA00004275"/>
    </source>
</evidence>
<dbReference type="RefSeq" id="XP_020431054.1">
    <property type="nucleotide sequence ID" value="XM_020579215.1"/>
</dbReference>
<dbReference type="GO" id="GO:0033540">
    <property type="term" value="P:fatty acid beta-oxidation using acyl-CoA oxidase"/>
    <property type="evidence" value="ECO:0007669"/>
    <property type="project" value="TreeGrafter"/>
</dbReference>
<evidence type="ECO:0000256" key="10">
    <source>
        <dbReference type="PIRNR" id="PIRNR000168"/>
    </source>
</evidence>
<evidence type="ECO:0000256" key="1">
    <source>
        <dbReference type="ARBA" id="ARBA00001974"/>
    </source>
</evidence>
<dbReference type="GO" id="GO:0055088">
    <property type="term" value="P:lipid homeostasis"/>
    <property type="evidence" value="ECO:0007669"/>
    <property type="project" value="TreeGrafter"/>
</dbReference>
<comment type="subcellular location">
    <subcellularLocation>
        <location evidence="2">Peroxisome</location>
    </subcellularLocation>
</comment>
<dbReference type="Pfam" id="PF01756">
    <property type="entry name" value="ACOX"/>
    <property type="match status" value="1"/>
</dbReference>
<accession>D3BI30</accession>
<evidence type="ECO:0000259" key="13">
    <source>
        <dbReference type="Pfam" id="PF01756"/>
    </source>
</evidence>
<dbReference type="Proteomes" id="UP000001396">
    <property type="component" value="Unassembled WGS sequence"/>
</dbReference>
<name>D3BI30_HETP5</name>
<dbReference type="InterPro" id="IPR009100">
    <property type="entry name" value="AcylCoA_DH/oxidase_NM_dom_sf"/>
</dbReference>
<dbReference type="Gene3D" id="2.40.110.10">
    <property type="entry name" value="Butyryl-CoA Dehydrogenase, subunit A, domain 2"/>
    <property type="match status" value="1"/>
</dbReference>
<evidence type="ECO:0000256" key="11">
    <source>
        <dbReference type="PIRSR" id="PIRSR000168-1"/>
    </source>
</evidence>
<dbReference type="OMA" id="FLGTKKH"/>
<dbReference type="InterPro" id="IPR006091">
    <property type="entry name" value="Acyl-CoA_Oxase/DH_mid-dom"/>
</dbReference>
<dbReference type="GO" id="GO:0071949">
    <property type="term" value="F:FAD binding"/>
    <property type="evidence" value="ECO:0007669"/>
    <property type="project" value="InterPro"/>
</dbReference>
<dbReference type="SUPFAM" id="SSF47203">
    <property type="entry name" value="Acyl-CoA dehydrogenase C-terminal domain-like"/>
    <property type="match status" value="2"/>
</dbReference>
<dbReference type="InterPro" id="IPR055060">
    <property type="entry name" value="ACOX_C_alpha1"/>
</dbReference>
<dbReference type="EMBL" id="ADBJ01000037">
    <property type="protein sequence ID" value="EFA78930.1"/>
    <property type="molecule type" value="Genomic_DNA"/>
</dbReference>
<dbReference type="PIRSF" id="PIRSF000168">
    <property type="entry name" value="Acyl-CoA_oxidase"/>
    <property type="match status" value="1"/>
</dbReference>
<reference evidence="16 17" key="1">
    <citation type="journal article" date="2011" name="Genome Res.">
        <title>Phylogeny-wide analysis of social amoeba genomes highlights ancient origins for complex intercellular communication.</title>
        <authorList>
            <person name="Heidel A.J."/>
            <person name="Lawal H.M."/>
            <person name="Felder M."/>
            <person name="Schilde C."/>
            <person name="Helps N.R."/>
            <person name="Tunggal B."/>
            <person name="Rivero F."/>
            <person name="John U."/>
            <person name="Schleicher M."/>
            <person name="Eichinger L."/>
            <person name="Platzer M."/>
            <person name="Noegel A.A."/>
            <person name="Schaap P."/>
            <person name="Gloeckner G."/>
        </authorList>
    </citation>
    <scope>NUCLEOTIDE SEQUENCE [LARGE SCALE GENOMIC DNA]</scope>
    <source>
        <strain evidence="17">ATCC 26659 / Pp 5 / PN500</strain>
    </source>
</reference>
<dbReference type="FunFam" id="1.20.140.10:FF:000010">
    <property type="entry name" value="Acyl-coenzyme A oxidase"/>
    <property type="match status" value="1"/>
</dbReference>
<evidence type="ECO:0000313" key="16">
    <source>
        <dbReference type="EMBL" id="EFA78930.1"/>
    </source>
</evidence>
<keyword evidence="6" id="KW-0276">Fatty acid metabolism</keyword>
<feature type="domain" description="Acyl-CoA oxidase C-alpha1" evidence="15">
    <location>
        <begin position="328"/>
        <end position="471"/>
    </location>
</feature>
<dbReference type="Pfam" id="PF02770">
    <property type="entry name" value="Acyl-CoA_dh_M"/>
    <property type="match status" value="1"/>
</dbReference>
<dbReference type="InterPro" id="IPR046373">
    <property type="entry name" value="Acyl-CoA_Oxase/DH_mid-dom_sf"/>
</dbReference>
<dbReference type="Pfam" id="PF22924">
    <property type="entry name" value="ACOX_C_alpha1"/>
    <property type="match status" value="1"/>
</dbReference>
<dbReference type="FunCoup" id="D3BI30">
    <property type="interactions" value="6"/>
</dbReference>
<evidence type="ECO:0000256" key="5">
    <source>
        <dbReference type="ARBA" id="ARBA00022827"/>
    </source>
</evidence>
<comment type="cofactor">
    <cofactor evidence="1">
        <name>FAD</name>
        <dbReference type="ChEBI" id="CHEBI:57692"/>
    </cofactor>
</comment>
<evidence type="ECO:0000256" key="4">
    <source>
        <dbReference type="ARBA" id="ARBA00022630"/>
    </source>
</evidence>
<evidence type="ECO:0000256" key="9">
    <source>
        <dbReference type="ARBA" id="ARBA00023140"/>
    </source>
</evidence>
<dbReference type="Gene3D" id="1.20.140.10">
    <property type="entry name" value="Butyryl-CoA Dehydrogenase, subunit A, domain 3"/>
    <property type="match status" value="2"/>
</dbReference>
<dbReference type="AlphaFoldDB" id="D3BI30"/>
<keyword evidence="7" id="KW-0560">Oxidoreductase</keyword>
<dbReference type="GO" id="GO:0005504">
    <property type="term" value="F:fatty acid binding"/>
    <property type="evidence" value="ECO:0007669"/>
    <property type="project" value="TreeGrafter"/>
</dbReference>
<dbReference type="InParanoid" id="D3BI30"/>
<dbReference type="InterPro" id="IPR012258">
    <property type="entry name" value="Acyl-CoA_oxidase"/>
</dbReference>
<gene>
    <name evidence="16" type="primary">acoA</name>
    <name evidence="16" type="ORF">PPL_08398</name>
</gene>
<dbReference type="STRING" id="670386.D3BI30"/>
<dbReference type="GO" id="GO:0003997">
    <property type="term" value="F:acyl-CoA oxidase activity"/>
    <property type="evidence" value="ECO:0007669"/>
    <property type="project" value="InterPro"/>
</dbReference>
<keyword evidence="17" id="KW-1185">Reference proteome</keyword>
<dbReference type="PANTHER" id="PTHR10909">
    <property type="entry name" value="ELECTRON TRANSPORT OXIDOREDUCTASE"/>
    <property type="match status" value="1"/>
</dbReference>
<keyword evidence="8" id="KW-0443">Lipid metabolism</keyword>
<sequence length="657" mass="74683">MNMFLNSMESKEISTFRRISNTLQHLSTYHLSLPVEDGTENEHPLRSPDIDMLKHLLDGDFKRDRTQIRQLIQNSKSFEEIHLIESISPEVHRERTIQAVREVIDLSIVSVTDMKDNPEKFLSWFETVSICDLSVVLKFAVQYNLWGGTVLFLGTKKHHDKYLNDISNGKLLGVFGLTELGHGSNVQGLETTSTYDNATGEFIINSPTWTSQKYWPGNISAHGQMATVFARLIVDGTDHGVHAFIVPIRSAPSPGKPYGEVLPGVEIRDITQKSAYNGIDNGGLLFRNVRIPKDNMLDRFSCVNERGQYQSTVPPNRHFAAMMSVFFIGRLCISSISLTAMKSGLVVALSYSHNRKQFGPPKQPEQPIINYSTHQRRLIPWIARCYTLDFTHKYVVKSSKSMDVLHSYSSGLKAVTSWDSLVALQNARECMGGQGMRLKSRITVLRAHSDMCTTGEGDNIVLCQQVAKFLLFKYNNSINEGGSFTGELEYVNNIHRPTTENWRSLSYQQWLLEKREFALIKELHKKMYTSNPSIKPNSEEWYHLWDKCLNLAIQLTKANVDRLVHSIFLQKIISITKESNASTLQMLKKLCCLDGLVQIQRDLGFFCSTGIISGHDKWVKLDDEINALCKEITPFSRELVEPFGIPPRFHPYQNSLE</sequence>
<dbReference type="PANTHER" id="PTHR10909:SF226">
    <property type="entry name" value="ACYL-COENZYME A OXIDASE"/>
    <property type="match status" value="1"/>
</dbReference>
<dbReference type="InterPro" id="IPR002655">
    <property type="entry name" value="Acyl-CoA_oxidase_C"/>
</dbReference>
<evidence type="ECO:0000256" key="3">
    <source>
        <dbReference type="ARBA" id="ARBA00006288"/>
    </source>
</evidence>
<evidence type="ECO:0000256" key="12">
    <source>
        <dbReference type="PIRSR" id="PIRSR000168-2"/>
    </source>
</evidence>
<comment type="similarity">
    <text evidence="3 10">Belongs to the acyl-CoA oxidase family.</text>
</comment>
<dbReference type="GeneID" id="31363878"/>
<evidence type="ECO:0000256" key="6">
    <source>
        <dbReference type="ARBA" id="ARBA00022832"/>
    </source>
</evidence>
<dbReference type="SUPFAM" id="SSF56645">
    <property type="entry name" value="Acyl-CoA dehydrogenase NM domain-like"/>
    <property type="match status" value="1"/>
</dbReference>
<keyword evidence="9" id="KW-0576">Peroxisome</keyword>
<feature type="domain" description="Acyl-CoA oxidase/dehydrogenase middle" evidence="14">
    <location>
        <begin position="175"/>
        <end position="289"/>
    </location>
</feature>
<dbReference type="FunFam" id="2.40.110.10:FF:000005">
    <property type="entry name" value="Acyl-coenzyme A oxidase"/>
    <property type="match status" value="1"/>
</dbReference>
<dbReference type="GO" id="GO:0005777">
    <property type="term" value="C:peroxisome"/>
    <property type="evidence" value="ECO:0007669"/>
    <property type="project" value="UniProtKB-SubCell"/>
</dbReference>
<dbReference type="InterPro" id="IPR036250">
    <property type="entry name" value="AcylCo_DH-like_C"/>
</dbReference>
<keyword evidence="4 10" id="KW-0285">Flavoprotein</keyword>
<feature type="domain" description="Acyl-CoA oxidase C-terminal" evidence="13">
    <location>
        <begin position="519"/>
        <end position="645"/>
    </location>
</feature>
<evidence type="ECO:0000256" key="7">
    <source>
        <dbReference type="ARBA" id="ARBA00023002"/>
    </source>
</evidence>
<organism evidence="16 17">
    <name type="scientific">Heterostelium pallidum (strain ATCC 26659 / Pp 5 / PN500)</name>
    <name type="common">Cellular slime mold</name>
    <name type="synonym">Polysphondylium pallidum</name>
    <dbReference type="NCBI Taxonomy" id="670386"/>
    <lineage>
        <taxon>Eukaryota</taxon>
        <taxon>Amoebozoa</taxon>
        <taxon>Evosea</taxon>
        <taxon>Eumycetozoa</taxon>
        <taxon>Dictyostelia</taxon>
        <taxon>Acytosteliales</taxon>
        <taxon>Acytosteliaceae</taxon>
        <taxon>Heterostelium</taxon>
    </lineage>
</organism>